<dbReference type="OrthoDB" id="421979at2759"/>
<dbReference type="FunFam" id="3.90.550.50:FF:000006">
    <property type="entry name" value="Fringe-related protein-like"/>
    <property type="match status" value="1"/>
</dbReference>
<evidence type="ECO:0000256" key="1">
    <source>
        <dbReference type="SAM" id="Phobius"/>
    </source>
</evidence>
<dbReference type="PANTHER" id="PTHR10811">
    <property type="entry name" value="FRINGE-RELATED"/>
    <property type="match status" value="1"/>
</dbReference>
<name>A0A8T0HBU9_CERPU</name>
<reference evidence="2" key="1">
    <citation type="submission" date="2020-06" db="EMBL/GenBank/DDBJ databases">
        <title>WGS assembly of Ceratodon purpureus strain R40.</title>
        <authorList>
            <person name="Carey S.B."/>
            <person name="Jenkins J."/>
            <person name="Shu S."/>
            <person name="Lovell J.T."/>
            <person name="Sreedasyam A."/>
            <person name="Maumus F."/>
            <person name="Tiley G.P."/>
            <person name="Fernandez-Pozo N."/>
            <person name="Barry K."/>
            <person name="Chen C."/>
            <person name="Wang M."/>
            <person name="Lipzen A."/>
            <person name="Daum C."/>
            <person name="Saski C.A."/>
            <person name="Payton A.C."/>
            <person name="Mcbreen J.C."/>
            <person name="Conrad R.E."/>
            <person name="Kollar L.M."/>
            <person name="Olsson S."/>
            <person name="Huttunen S."/>
            <person name="Landis J.B."/>
            <person name="Wickett N.J."/>
            <person name="Johnson M.G."/>
            <person name="Rensing S.A."/>
            <person name="Grimwood J."/>
            <person name="Schmutz J."/>
            <person name="Mcdaniel S.F."/>
        </authorList>
    </citation>
    <scope>NUCLEOTIDE SEQUENCE</scope>
    <source>
        <strain evidence="2">R40</strain>
    </source>
</reference>
<organism evidence="2 3">
    <name type="scientific">Ceratodon purpureus</name>
    <name type="common">Fire moss</name>
    <name type="synonym">Dicranum purpureum</name>
    <dbReference type="NCBI Taxonomy" id="3225"/>
    <lineage>
        <taxon>Eukaryota</taxon>
        <taxon>Viridiplantae</taxon>
        <taxon>Streptophyta</taxon>
        <taxon>Embryophyta</taxon>
        <taxon>Bryophyta</taxon>
        <taxon>Bryophytina</taxon>
        <taxon>Bryopsida</taxon>
        <taxon>Dicranidae</taxon>
        <taxon>Pseudoditrichales</taxon>
        <taxon>Ditrichaceae</taxon>
        <taxon>Ceratodon</taxon>
    </lineage>
</organism>
<keyword evidence="1" id="KW-1133">Transmembrane helix</keyword>
<proteinExistence type="predicted"/>
<sequence>MAKGGSLTRKPQKWATAQFEKLRGAGSSWFNTTVAIFCICTSIYVLQFLITNGQERTELKELSGVLNGLPLVPVPPSPYLPRSETFFDPKSSPPANGNFFDSRVSFPPGLTKPLPLETITEPPALLAEAVLSSGIRRTTDITRIVFGIGAAAKSWDHRKQYVKLWWRLNKGGRGFVWLDTPADDPEVETGLPALRISADTSNLKSESRAGVRMFRIISETLRLGLPDVDWLVMGDDDTVFFPENLVKVLSKYDHNQMFYVGSNSESNVQNLIYSYNMAFGGGGFAISYPLAKELSSMEDDCLARYPQAYGSDDRIHACMSELGVALTKEPGFHQMDIHGNPFGLLAAHPVNPLVSLHHMDAVDAIFPENGTRQEALAHLVEAAKVDQASLLQQSMCYFQRNKQIWSISVSWGYAVQIYKGYLAPRELEIPVRTFNSVLRKTYETEFSFNTREFSRRFCGKPTIYYMTWVRKSNRFFESEYKKENEKWTWWRSCDKEMEPLKPVQLIRVTKEPVPDVWFQAPRRSCCQLTGWTADTIDLHLGACQPGQSIATLSPGWD</sequence>
<gene>
    <name evidence="2" type="ORF">KC19_7G074500</name>
</gene>
<protein>
    <submittedName>
        <fullName evidence="2">Uncharacterized protein</fullName>
    </submittedName>
</protein>
<dbReference type="Proteomes" id="UP000822688">
    <property type="component" value="Chromosome 7"/>
</dbReference>
<dbReference type="InterPro" id="IPR006740">
    <property type="entry name" value="DUF604"/>
</dbReference>
<keyword evidence="1" id="KW-0812">Transmembrane</keyword>
<dbReference type="Pfam" id="PF04646">
    <property type="entry name" value="DUF604"/>
    <property type="match status" value="1"/>
</dbReference>
<feature type="transmembrane region" description="Helical" evidence="1">
    <location>
        <begin position="29"/>
        <end position="50"/>
    </location>
</feature>
<accession>A0A8T0HBU9</accession>
<dbReference type="Gene3D" id="3.90.550.50">
    <property type="match status" value="1"/>
</dbReference>
<keyword evidence="1" id="KW-0472">Membrane</keyword>
<dbReference type="EMBL" id="CM026428">
    <property type="protein sequence ID" value="KAG0566582.1"/>
    <property type="molecule type" value="Genomic_DNA"/>
</dbReference>
<keyword evidence="3" id="KW-1185">Reference proteome</keyword>
<evidence type="ECO:0000313" key="3">
    <source>
        <dbReference type="Proteomes" id="UP000822688"/>
    </source>
</evidence>
<evidence type="ECO:0000313" key="2">
    <source>
        <dbReference type="EMBL" id="KAG0566582.1"/>
    </source>
</evidence>
<comment type="caution">
    <text evidence="2">The sequence shown here is derived from an EMBL/GenBank/DDBJ whole genome shotgun (WGS) entry which is preliminary data.</text>
</comment>
<dbReference type="AlphaFoldDB" id="A0A8T0HBU9"/>